<dbReference type="RefSeq" id="WP_344744761.1">
    <property type="nucleotide sequence ID" value="NZ_BAAAWW010000051.1"/>
</dbReference>
<evidence type="ECO:0008006" key="4">
    <source>
        <dbReference type="Google" id="ProtNLM"/>
    </source>
</evidence>
<dbReference type="EMBL" id="JBHMBS010000030">
    <property type="protein sequence ID" value="MFB9681146.1"/>
    <property type="molecule type" value="Genomic_DNA"/>
</dbReference>
<keyword evidence="3" id="KW-1185">Reference proteome</keyword>
<dbReference type="InterPro" id="IPR015797">
    <property type="entry name" value="NUDIX_hydrolase-like_dom_sf"/>
</dbReference>
<gene>
    <name evidence="2" type="ORF">ACFFRH_37195</name>
</gene>
<proteinExistence type="predicted"/>
<evidence type="ECO:0000256" key="1">
    <source>
        <dbReference type="SAM" id="MobiDB-lite"/>
    </source>
</evidence>
<organism evidence="2 3">
    <name type="scientific">Streptosporangium vulgare</name>
    <dbReference type="NCBI Taxonomy" id="46190"/>
    <lineage>
        <taxon>Bacteria</taxon>
        <taxon>Bacillati</taxon>
        <taxon>Actinomycetota</taxon>
        <taxon>Actinomycetes</taxon>
        <taxon>Streptosporangiales</taxon>
        <taxon>Streptosporangiaceae</taxon>
        <taxon>Streptosporangium</taxon>
    </lineage>
</organism>
<evidence type="ECO:0000313" key="3">
    <source>
        <dbReference type="Proteomes" id="UP001589610"/>
    </source>
</evidence>
<feature type="compositionally biased region" description="Low complexity" evidence="1">
    <location>
        <begin position="80"/>
        <end position="92"/>
    </location>
</feature>
<reference evidence="2 3" key="1">
    <citation type="submission" date="2024-09" db="EMBL/GenBank/DDBJ databases">
        <authorList>
            <person name="Sun Q."/>
            <person name="Mori K."/>
        </authorList>
    </citation>
    <scope>NUCLEOTIDE SEQUENCE [LARGE SCALE GENOMIC DNA]</scope>
    <source>
        <strain evidence="2 3">JCM 3028</strain>
    </source>
</reference>
<sequence length="121" mass="13141">MVEQISDRVVRTNPGMTIREDETVHADGTPGIYGHIELADFILVIPEENDGLHLVEEYRHPIRHRSWSFPQGTVLRGRQAPSAVRGRAAGAPGRAGEGGGVSEPCLLNLGGNGRERGQRPL</sequence>
<comment type="caution">
    <text evidence="2">The sequence shown here is derived from an EMBL/GenBank/DDBJ whole genome shotgun (WGS) entry which is preliminary data.</text>
</comment>
<evidence type="ECO:0000313" key="2">
    <source>
        <dbReference type="EMBL" id="MFB9681146.1"/>
    </source>
</evidence>
<protein>
    <recommendedName>
        <fullName evidence="4">NUDIX hydrolase</fullName>
    </recommendedName>
</protein>
<accession>A0ABV5TQN3</accession>
<dbReference type="SUPFAM" id="SSF55811">
    <property type="entry name" value="Nudix"/>
    <property type="match status" value="1"/>
</dbReference>
<dbReference type="Gene3D" id="3.90.79.10">
    <property type="entry name" value="Nucleoside Triphosphate Pyrophosphohydrolase"/>
    <property type="match status" value="1"/>
</dbReference>
<dbReference type="Proteomes" id="UP001589610">
    <property type="component" value="Unassembled WGS sequence"/>
</dbReference>
<feature type="region of interest" description="Disordered" evidence="1">
    <location>
        <begin position="78"/>
        <end position="121"/>
    </location>
</feature>
<name>A0ABV5TQN3_9ACTN</name>